<dbReference type="GO" id="GO:0015074">
    <property type="term" value="P:DNA integration"/>
    <property type="evidence" value="ECO:0007669"/>
    <property type="project" value="UniProtKB-KW"/>
</dbReference>
<dbReference type="SUPFAM" id="SSF56672">
    <property type="entry name" value="DNA/RNA polymerases"/>
    <property type="match status" value="1"/>
</dbReference>
<keyword evidence="11" id="KW-0540">Nuclease</keyword>
<evidence type="ECO:0000313" key="41">
    <source>
        <dbReference type="Proteomes" id="UP000075880"/>
    </source>
</evidence>
<dbReference type="GO" id="GO:0003723">
    <property type="term" value="F:RNA binding"/>
    <property type="evidence" value="ECO:0007669"/>
    <property type="project" value="UniProtKB-KW"/>
</dbReference>
<dbReference type="PROSITE" id="PS50878">
    <property type="entry name" value="RT_POL"/>
    <property type="match status" value="1"/>
</dbReference>
<evidence type="ECO:0000256" key="21">
    <source>
        <dbReference type="ARBA" id="ARBA00022842"/>
    </source>
</evidence>
<keyword evidence="21" id="KW-0460">Magnesium</keyword>
<dbReference type="GO" id="GO:0004523">
    <property type="term" value="F:RNA-DNA hybrid ribonuclease activity"/>
    <property type="evidence" value="ECO:0007669"/>
    <property type="project" value="UniProtKB-EC"/>
</dbReference>
<comment type="function">
    <text evidence="33">Nucleocapsid protein p11 (NC) forms the nucleocore that coats the retro-elements dimeric RNA. Binds these RNAs through its zinc fingers. Promotes primer tRNA(i)-Met annealing to the multipartite primer-binding site (PBS), dimerization of Ty3 RNA and initiation of reverse transcription.</text>
</comment>
<evidence type="ECO:0000256" key="16">
    <source>
        <dbReference type="ARBA" id="ARBA00022759"/>
    </source>
</evidence>
<dbReference type="InterPro" id="IPR021109">
    <property type="entry name" value="Peptidase_aspartic_dom_sf"/>
</dbReference>
<dbReference type="InterPro" id="IPR043128">
    <property type="entry name" value="Rev_trsase/Diguanyl_cyclase"/>
</dbReference>
<keyword evidence="18" id="KW-0378">Hydrolase</keyword>
<reference evidence="40" key="1">
    <citation type="submission" date="2024-04" db="UniProtKB">
        <authorList>
            <consortium name="EnsemblMetazoa"/>
        </authorList>
    </citation>
    <scope>IDENTIFICATION</scope>
    <source>
        <strain evidence="40">EBRO</strain>
    </source>
</reference>
<keyword evidence="26" id="KW-0917">Virion maturation</keyword>
<dbReference type="PROSITE" id="PS50175">
    <property type="entry name" value="ASP_PROT_RETROV"/>
    <property type="match status" value="1"/>
</dbReference>
<dbReference type="GO" id="GO:0003964">
    <property type="term" value="F:RNA-directed DNA polymerase activity"/>
    <property type="evidence" value="ECO:0007669"/>
    <property type="project" value="UniProtKB-KW"/>
</dbReference>
<feature type="domain" description="Reverse transcriptase" evidence="38">
    <location>
        <begin position="254"/>
        <end position="434"/>
    </location>
</feature>
<feature type="domain" description="Peptidase A2" evidence="37">
    <location>
        <begin position="21"/>
        <end position="98"/>
    </location>
</feature>
<evidence type="ECO:0000256" key="18">
    <source>
        <dbReference type="ARBA" id="ARBA00022801"/>
    </source>
</evidence>
<keyword evidence="24" id="KW-0695">RNA-directed DNA polymerase</keyword>
<organism evidence="40 41">
    <name type="scientific">Anopheles atroparvus</name>
    <name type="common">European mosquito</name>
    <dbReference type="NCBI Taxonomy" id="41427"/>
    <lineage>
        <taxon>Eukaryota</taxon>
        <taxon>Metazoa</taxon>
        <taxon>Ecdysozoa</taxon>
        <taxon>Arthropoda</taxon>
        <taxon>Hexapoda</taxon>
        <taxon>Insecta</taxon>
        <taxon>Pterygota</taxon>
        <taxon>Neoptera</taxon>
        <taxon>Endopterygota</taxon>
        <taxon>Diptera</taxon>
        <taxon>Nematocera</taxon>
        <taxon>Culicoidea</taxon>
        <taxon>Culicidae</taxon>
        <taxon>Anophelinae</taxon>
        <taxon>Anopheles</taxon>
    </lineage>
</organism>
<evidence type="ECO:0000256" key="26">
    <source>
        <dbReference type="ARBA" id="ARBA00023113"/>
    </source>
</evidence>
<keyword evidence="12" id="KW-0479">Metal-binding</keyword>
<keyword evidence="7" id="KW-1188">Viral release from host cell</keyword>
<dbReference type="Proteomes" id="UP000075880">
    <property type="component" value="Unassembled WGS sequence"/>
</dbReference>
<dbReference type="FunFam" id="1.10.340.70:FF:000001">
    <property type="entry name" value="Retrovirus-related Pol polyprotein from transposon gypsy-like Protein"/>
    <property type="match status" value="1"/>
</dbReference>
<evidence type="ECO:0000259" key="39">
    <source>
        <dbReference type="PROSITE" id="PS50994"/>
    </source>
</evidence>
<dbReference type="PANTHER" id="PTHR37984:SF5">
    <property type="entry name" value="PROTEIN NYNRIN-LIKE"/>
    <property type="match status" value="1"/>
</dbReference>
<dbReference type="Gene3D" id="3.10.10.10">
    <property type="entry name" value="HIV Type 1 Reverse Transcriptase, subunit A, domain 1"/>
    <property type="match status" value="1"/>
</dbReference>
<feature type="domain" description="Integrase catalytic" evidence="39">
    <location>
        <begin position="777"/>
        <end position="903"/>
    </location>
</feature>
<evidence type="ECO:0000256" key="36">
    <source>
        <dbReference type="ARBA" id="ARBA00082890"/>
    </source>
</evidence>
<dbReference type="PANTHER" id="PTHR37984">
    <property type="entry name" value="PROTEIN CBG26694"/>
    <property type="match status" value="1"/>
</dbReference>
<keyword evidence="23" id="KW-0229">DNA integration</keyword>
<evidence type="ECO:0000256" key="20">
    <source>
        <dbReference type="ARBA" id="ARBA00022840"/>
    </source>
</evidence>
<evidence type="ECO:0000256" key="2">
    <source>
        <dbReference type="ARBA" id="ARBA00002180"/>
    </source>
</evidence>
<dbReference type="AlphaFoldDB" id="A0AAG5DTP4"/>
<keyword evidence="20" id="KW-0067">ATP-binding</keyword>
<evidence type="ECO:0000256" key="25">
    <source>
        <dbReference type="ARBA" id="ARBA00022932"/>
    </source>
</evidence>
<evidence type="ECO:0000256" key="29">
    <source>
        <dbReference type="ARBA" id="ARBA00023242"/>
    </source>
</evidence>
<dbReference type="Pfam" id="PF00077">
    <property type="entry name" value="RVP"/>
    <property type="match status" value="1"/>
</dbReference>
<dbReference type="CDD" id="cd01647">
    <property type="entry name" value="RT_LTR"/>
    <property type="match status" value="1"/>
</dbReference>
<dbReference type="GO" id="GO:0005634">
    <property type="term" value="C:nucleus"/>
    <property type="evidence" value="ECO:0007669"/>
    <property type="project" value="UniProtKB-SubCell"/>
</dbReference>
<proteinExistence type="predicted"/>
<keyword evidence="25" id="KW-0239">DNA-directed DNA polymerase</keyword>
<dbReference type="InterPro" id="IPR000477">
    <property type="entry name" value="RT_dom"/>
</dbReference>
<evidence type="ECO:0000256" key="32">
    <source>
        <dbReference type="ARBA" id="ARBA00025615"/>
    </source>
</evidence>
<evidence type="ECO:0000256" key="30">
    <source>
        <dbReference type="ARBA" id="ARBA00023268"/>
    </source>
</evidence>
<comment type="subunit">
    <text evidence="35">The protease is a homodimer, whose active site consists of two apposed aspartic acid residues.</text>
</comment>
<evidence type="ECO:0000256" key="13">
    <source>
        <dbReference type="ARBA" id="ARBA00022741"/>
    </source>
</evidence>
<dbReference type="GO" id="GO:0004190">
    <property type="term" value="F:aspartic-type endopeptidase activity"/>
    <property type="evidence" value="ECO:0007669"/>
    <property type="project" value="UniProtKB-KW"/>
</dbReference>
<evidence type="ECO:0000256" key="11">
    <source>
        <dbReference type="ARBA" id="ARBA00022722"/>
    </source>
</evidence>
<dbReference type="GO" id="GO:0003677">
    <property type="term" value="F:DNA binding"/>
    <property type="evidence" value="ECO:0007669"/>
    <property type="project" value="UniProtKB-KW"/>
</dbReference>
<protein>
    <recommendedName>
        <fullName evidence="5">RNA-directed DNA polymerase</fullName>
        <ecNumber evidence="5">2.7.7.49</ecNumber>
    </recommendedName>
    <alternativeName>
        <fullName evidence="36">Gag3-Pol3</fullName>
    </alternativeName>
</protein>
<dbReference type="GO" id="GO:0075523">
    <property type="term" value="P:viral translational frameshifting"/>
    <property type="evidence" value="ECO:0007669"/>
    <property type="project" value="UniProtKB-KW"/>
</dbReference>
<dbReference type="CDD" id="cd09274">
    <property type="entry name" value="RNase_HI_RT_Ty3"/>
    <property type="match status" value="1"/>
</dbReference>
<keyword evidence="22" id="KW-0694">RNA-binding</keyword>
<keyword evidence="9" id="KW-0808">Transferase</keyword>
<keyword evidence="15" id="KW-0688">Ribosomal frameshifting</keyword>
<comment type="function">
    <text evidence="2">The aspartyl protease (PR) mediates the proteolytic cleavages of the Gag and Gag-Pol polyproteins after assembly of the VLP.</text>
</comment>
<dbReference type="Gene3D" id="2.40.70.10">
    <property type="entry name" value="Acid Proteases"/>
    <property type="match status" value="1"/>
</dbReference>
<dbReference type="InterPro" id="IPR043502">
    <property type="entry name" value="DNA/RNA_pol_sf"/>
</dbReference>
<evidence type="ECO:0000256" key="10">
    <source>
        <dbReference type="ARBA" id="ARBA00022695"/>
    </source>
</evidence>
<evidence type="ECO:0000313" key="40">
    <source>
        <dbReference type="EnsemblMetazoa" id="ENSAATROPP014481"/>
    </source>
</evidence>
<dbReference type="FunFam" id="3.30.70.270:FF:000026">
    <property type="entry name" value="Transposon Ty3-G Gag-Pol polyprotein"/>
    <property type="match status" value="1"/>
</dbReference>
<dbReference type="Pfam" id="PF00665">
    <property type="entry name" value="rve"/>
    <property type="match status" value="1"/>
</dbReference>
<evidence type="ECO:0000256" key="17">
    <source>
        <dbReference type="ARBA" id="ARBA00022771"/>
    </source>
</evidence>
<keyword evidence="8" id="KW-0645">Protease</keyword>
<dbReference type="InterPro" id="IPR001584">
    <property type="entry name" value="Integrase_cat-core"/>
</dbReference>
<evidence type="ECO:0000256" key="8">
    <source>
        <dbReference type="ARBA" id="ARBA00022670"/>
    </source>
</evidence>
<name>A0AAG5DTP4_ANOAO</name>
<dbReference type="InterPro" id="IPR041577">
    <property type="entry name" value="RT_RNaseH_2"/>
</dbReference>
<evidence type="ECO:0000256" key="28">
    <source>
        <dbReference type="ARBA" id="ARBA00023172"/>
    </source>
</evidence>
<dbReference type="InterPro" id="IPR041588">
    <property type="entry name" value="Integrase_H2C2"/>
</dbReference>
<evidence type="ECO:0000256" key="22">
    <source>
        <dbReference type="ARBA" id="ARBA00022884"/>
    </source>
</evidence>
<keyword evidence="14" id="KW-0064">Aspartyl protease</keyword>
<dbReference type="InterPro" id="IPR050951">
    <property type="entry name" value="Retrovirus_Pol_polyprotein"/>
</dbReference>
<dbReference type="Gene3D" id="1.10.340.70">
    <property type="match status" value="1"/>
</dbReference>
<keyword evidence="16" id="KW-0255">Endonuclease</keyword>
<evidence type="ECO:0000256" key="27">
    <source>
        <dbReference type="ARBA" id="ARBA00023125"/>
    </source>
</evidence>
<evidence type="ECO:0000256" key="35">
    <source>
        <dbReference type="ARBA" id="ARBA00063849"/>
    </source>
</evidence>
<dbReference type="FunFam" id="3.10.10.10:FF:000007">
    <property type="entry name" value="Retrovirus-related Pol polyprotein from transposon 17.6-like Protein"/>
    <property type="match status" value="1"/>
</dbReference>
<dbReference type="GO" id="GO:0003887">
    <property type="term" value="F:DNA-directed DNA polymerase activity"/>
    <property type="evidence" value="ECO:0007669"/>
    <property type="project" value="UniProtKB-KW"/>
</dbReference>
<dbReference type="EnsemblMetazoa" id="ENSAATROPT016476">
    <property type="protein sequence ID" value="ENSAATROPP014481"/>
    <property type="gene ID" value="ENSAATROPG013483"/>
</dbReference>
<dbReference type="InterPro" id="IPR036397">
    <property type="entry name" value="RNaseH_sf"/>
</dbReference>
<evidence type="ECO:0000256" key="31">
    <source>
        <dbReference type="ARBA" id="ARBA00025590"/>
    </source>
</evidence>
<evidence type="ECO:0000256" key="14">
    <source>
        <dbReference type="ARBA" id="ARBA00022750"/>
    </source>
</evidence>
<keyword evidence="28" id="KW-0233">DNA recombination</keyword>
<dbReference type="GO" id="GO:0005524">
    <property type="term" value="F:ATP binding"/>
    <property type="evidence" value="ECO:0007669"/>
    <property type="project" value="UniProtKB-KW"/>
</dbReference>
<accession>A0AAG5DTP4</accession>
<keyword evidence="19" id="KW-0862">Zinc</keyword>
<evidence type="ECO:0000259" key="38">
    <source>
        <dbReference type="PROSITE" id="PS50878"/>
    </source>
</evidence>
<keyword evidence="30" id="KW-0511">Multifunctional enzyme</keyword>
<dbReference type="InterPro" id="IPR018061">
    <property type="entry name" value="Retropepsins"/>
</dbReference>
<dbReference type="Pfam" id="PF00078">
    <property type="entry name" value="RVT_1"/>
    <property type="match status" value="1"/>
</dbReference>
<dbReference type="Pfam" id="PF17921">
    <property type="entry name" value="Integrase_H2C2"/>
    <property type="match status" value="1"/>
</dbReference>
<evidence type="ECO:0000256" key="6">
    <source>
        <dbReference type="ARBA" id="ARBA00022490"/>
    </source>
</evidence>
<evidence type="ECO:0000256" key="12">
    <source>
        <dbReference type="ARBA" id="ARBA00022723"/>
    </source>
</evidence>
<dbReference type="EC" id="2.7.7.49" evidence="5"/>
<dbReference type="GO" id="GO:0005737">
    <property type="term" value="C:cytoplasm"/>
    <property type="evidence" value="ECO:0007669"/>
    <property type="project" value="UniProtKB-SubCell"/>
</dbReference>
<comment type="catalytic activity">
    <reaction evidence="1">
        <text>Endonucleolytic cleavage to 5'-phosphomonoester.</text>
        <dbReference type="EC" id="3.1.26.4"/>
    </reaction>
</comment>
<dbReference type="GO" id="GO:0006310">
    <property type="term" value="P:DNA recombination"/>
    <property type="evidence" value="ECO:0007669"/>
    <property type="project" value="UniProtKB-KW"/>
</dbReference>
<dbReference type="GO" id="GO:0006508">
    <property type="term" value="P:proteolysis"/>
    <property type="evidence" value="ECO:0007669"/>
    <property type="project" value="UniProtKB-KW"/>
</dbReference>
<keyword evidence="41" id="KW-1185">Reference proteome</keyword>
<evidence type="ECO:0000256" key="1">
    <source>
        <dbReference type="ARBA" id="ARBA00000077"/>
    </source>
</evidence>
<dbReference type="Gene3D" id="3.30.70.270">
    <property type="match status" value="2"/>
</dbReference>
<evidence type="ECO:0000256" key="7">
    <source>
        <dbReference type="ARBA" id="ARBA00022612"/>
    </source>
</evidence>
<dbReference type="PROSITE" id="PS50994">
    <property type="entry name" value="INTEGRASE"/>
    <property type="match status" value="1"/>
</dbReference>
<keyword evidence="10" id="KW-0548">Nucleotidyltransferase</keyword>
<sequence length="903" mass="102896">MQNVSVAILSNNHVSSAFSNVYSLFDTGSPRSFISEQIVPRIEYHPKLSEYRGLGNGRLTTLGQVECLIRFRRSFVQHSFIIIPSNQTAWPMIIGRDLLEKLKVNLCYKRCAYSINELLKIRTTNKVALQSNIERRLLTLDLMKNNSTDLTNKNTTAIGSDARVLSAAFSELCAIEISATENHFDVGSNLNFEQSLQLNCVIQKDYLEFTCEVKANPDHSMSINLTSESPIFCKPRRLSFSERNQVKTIVHDLLKKNIVRPSNSPYASAIVLVRKKNGEVRMCIDYRPLNKITVRDNYPLPLIDTCIEHLSNKRIFSLMDLKSGFHQIAMNEKSIPYTAFVTPDGQYEYTKMPFGLRNAPSQFQRFINSVLREFIEQGKLVVYLDDIIVGSENFEDHVQTLSAVLKTLRKNGLELRLDKCKFGYSDLDYLGYHVNANGIHPSDHHLQAILNYPVPRNAKEVQRCLGLFSYFRRFVPSFSRIAKPLSNLLKEKTPFQFDDDCMNAFQELKTKLLNSPILAIFDPKRETQLHCDASSSGFGSVLLQKQDDDKFHPIAYFSKTTSSSESHLHSYELETLSVIYALKRFHHYVHGLHIIIVTDCNSLVETLKNRNCSAKIARWALFLENYDYSIQYRPGSTMSHADALSRVSMAGAVSELDIDYQLQIAQTSDPEIIKIKEELENGLSEGFAIHDGVVYREPSAGKLLLLVPKRMINNVIRNVHEKIGHLGVDKCCTKISRHFLFPAMRNRVDNFIRNCLKCIVYSAPARKNMRNLHSISKNPVPFDTLHIDHLGPLPSLKSKKKYLLVVIDAFTKFTKLYPTSSTSSREVCNALNQYFAYYSRPRRLISDQATCFTSKEFTSFLNNRNIIRVLNAVASPQANGQVERVNRVIKPILSKISDPLDHS</sequence>
<keyword evidence="13" id="KW-0547">Nucleotide-binding</keyword>
<evidence type="ECO:0000256" key="15">
    <source>
        <dbReference type="ARBA" id="ARBA00022758"/>
    </source>
</evidence>
<comment type="function">
    <text evidence="32">Integrase (IN) targets the VLP to the nucleus, where a subparticle preintegration complex (PIC) containing at least integrase and the newly synthesized dsDNA copy of the retrotransposon must transit the nuclear membrane. Once in the nucleus, integrase performs the integration of the dsDNA into the host genome.</text>
</comment>
<dbReference type="InterPro" id="IPR001995">
    <property type="entry name" value="Peptidase_A2_cat"/>
</dbReference>
<evidence type="ECO:0000256" key="3">
    <source>
        <dbReference type="ARBA" id="ARBA00004123"/>
    </source>
</evidence>
<keyword evidence="6" id="KW-0963">Cytoplasm</keyword>
<dbReference type="SUPFAM" id="SSF50630">
    <property type="entry name" value="Acid proteases"/>
    <property type="match status" value="1"/>
</dbReference>
<keyword evidence="29" id="KW-0539">Nucleus</keyword>
<dbReference type="Pfam" id="PF17919">
    <property type="entry name" value="RT_RNaseH_2"/>
    <property type="match status" value="1"/>
</dbReference>
<keyword evidence="27" id="KW-0238">DNA-binding</keyword>
<comment type="function">
    <text evidence="34">Capsid protein (CA) is the structural component of the virus-like particle (VLP), forming the shell that encapsulates the genomic RNA-nucleocapsid complex.</text>
</comment>
<evidence type="ECO:0000256" key="5">
    <source>
        <dbReference type="ARBA" id="ARBA00012493"/>
    </source>
</evidence>
<comment type="function">
    <text evidence="31">Reverse transcriptase/ribonuclease H (RT) is a multifunctional enzyme that catalyzes the conversion of the retro-elements RNA genome into dsDNA within the VLP. The enzyme displays a DNA polymerase activity that can copy either DNA or RNA templates, and a ribonuclease H (RNase H) activity that cleaves the RNA strand of RNA-DNA heteroduplexes during plus-strand synthesis and hydrolyzes RNA primers. The conversion leads to a linear dsDNA copy of the retrotransposon that includes long terminal repeats (LTRs) at both ends.</text>
</comment>
<dbReference type="Gene3D" id="3.30.420.10">
    <property type="entry name" value="Ribonuclease H-like superfamily/Ribonuclease H"/>
    <property type="match status" value="1"/>
</dbReference>
<dbReference type="GO" id="GO:0008270">
    <property type="term" value="F:zinc ion binding"/>
    <property type="evidence" value="ECO:0007669"/>
    <property type="project" value="UniProtKB-KW"/>
</dbReference>
<evidence type="ECO:0000256" key="34">
    <source>
        <dbReference type="ARBA" id="ARBA00055383"/>
    </source>
</evidence>
<evidence type="ECO:0000259" key="37">
    <source>
        <dbReference type="PROSITE" id="PS50175"/>
    </source>
</evidence>
<evidence type="ECO:0000256" key="23">
    <source>
        <dbReference type="ARBA" id="ARBA00022908"/>
    </source>
</evidence>
<evidence type="ECO:0000256" key="19">
    <source>
        <dbReference type="ARBA" id="ARBA00022833"/>
    </source>
</evidence>
<evidence type="ECO:0000256" key="33">
    <source>
        <dbReference type="ARBA" id="ARBA00055265"/>
    </source>
</evidence>
<dbReference type="SUPFAM" id="SSF53098">
    <property type="entry name" value="Ribonuclease H-like"/>
    <property type="match status" value="1"/>
</dbReference>
<keyword evidence="17" id="KW-0863">Zinc-finger</keyword>
<evidence type="ECO:0000256" key="9">
    <source>
        <dbReference type="ARBA" id="ARBA00022679"/>
    </source>
</evidence>
<dbReference type="GO" id="GO:0042575">
    <property type="term" value="C:DNA polymerase complex"/>
    <property type="evidence" value="ECO:0007669"/>
    <property type="project" value="UniProtKB-ARBA"/>
</dbReference>
<evidence type="ECO:0000256" key="4">
    <source>
        <dbReference type="ARBA" id="ARBA00004496"/>
    </source>
</evidence>
<comment type="subcellular location">
    <subcellularLocation>
        <location evidence="4">Cytoplasm</location>
    </subcellularLocation>
    <subcellularLocation>
        <location evidence="3">Nucleus</location>
    </subcellularLocation>
</comment>
<evidence type="ECO:0000256" key="24">
    <source>
        <dbReference type="ARBA" id="ARBA00022918"/>
    </source>
</evidence>
<dbReference type="InterPro" id="IPR012337">
    <property type="entry name" value="RNaseH-like_sf"/>
</dbReference>